<evidence type="ECO:0000259" key="2">
    <source>
        <dbReference type="Pfam" id="PF01613"/>
    </source>
</evidence>
<accession>A0A8E0NAP2</accession>
<keyword evidence="4" id="KW-1185">Reference proteome</keyword>
<proteinExistence type="predicted"/>
<dbReference type="Pfam" id="PF01613">
    <property type="entry name" value="Flavin_Reduct"/>
    <property type="match status" value="1"/>
</dbReference>
<sequence length="114" mass="12163">MTIDPQTDADTPEPVAYRRALGGFATGVCVVTADTADGPLGITINSFTSVSLEPRLVLWCLDEGSQRARRSPGPSGSASMCWAPKTGAWRPGSRGATVCWPRRNTTGWARARRA</sequence>
<dbReference type="InterPro" id="IPR002563">
    <property type="entry name" value="Flavin_Rdtase-like_dom"/>
</dbReference>
<dbReference type="GO" id="GO:0016646">
    <property type="term" value="F:oxidoreductase activity, acting on the CH-NH group of donors, NAD or NADP as acceptor"/>
    <property type="evidence" value="ECO:0007669"/>
    <property type="project" value="UniProtKB-ARBA"/>
</dbReference>
<dbReference type="InterPro" id="IPR012349">
    <property type="entry name" value="Split_barrel_FMN-bd"/>
</dbReference>
<dbReference type="AlphaFoldDB" id="A0A8E0NAP2"/>
<dbReference type="Proteomes" id="UP000016569">
    <property type="component" value="Unassembled WGS sequence"/>
</dbReference>
<evidence type="ECO:0000313" key="4">
    <source>
        <dbReference type="Proteomes" id="UP000016569"/>
    </source>
</evidence>
<name>A0A8E0NAP2_9CAUL</name>
<comment type="caution">
    <text evidence="3">The sequence shown here is derived from an EMBL/GenBank/DDBJ whole genome shotgun (WGS) entry which is preliminary data.</text>
</comment>
<dbReference type="EMBL" id="BATC01000002">
    <property type="protein sequence ID" value="GAD57972.1"/>
    <property type="molecule type" value="Genomic_DNA"/>
</dbReference>
<evidence type="ECO:0000256" key="1">
    <source>
        <dbReference type="SAM" id="MobiDB-lite"/>
    </source>
</evidence>
<feature type="domain" description="Flavin reductase like" evidence="2">
    <location>
        <begin position="22"/>
        <end position="66"/>
    </location>
</feature>
<dbReference type="SUPFAM" id="SSF50475">
    <property type="entry name" value="FMN-binding split barrel"/>
    <property type="match status" value="1"/>
</dbReference>
<evidence type="ECO:0000313" key="3">
    <source>
        <dbReference type="EMBL" id="GAD57972.1"/>
    </source>
</evidence>
<protein>
    <submittedName>
        <fullName evidence="3">NADH-FMN oxidoreductase</fullName>
    </submittedName>
</protein>
<reference evidence="4" key="1">
    <citation type="journal article" date="2013" name="Genome Announc.">
        <title>Draft Genome Sequence of the Dimorphic Prosthecate Bacterium Brevundimonas abyssalis TAR-001T.</title>
        <authorList>
            <person name="Tsubouchi T."/>
            <person name="Nishi S."/>
            <person name="Usui K."/>
            <person name="Shimane Y."/>
            <person name="Takaki Y."/>
            <person name="Maruyama T."/>
            <person name="Hatada Y."/>
        </authorList>
    </citation>
    <scope>NUCLEOTIDE SEQUENCE [LARGE SCALE GENOMIC DNA]</scope>
    <source>
        <strain evidence="4">TAR-001</strain>
    </source>
</reference>
<dbReference type="Gene3D" id="2.30.110.10">
    <property type="entry name" value="Electron Transport, Fmn-binding Protein, Chain A"/>
    <property type="match status" value="1"/>
</dbReference>
<organism evidence="3 4">
    <name type="scientific">Brevundimonas abyssalis TAR-001</name>
    <dbReference type="NCBI Taxonomy" id="1391729"/>
    <lineage>
        <taxon>Bacteria</taxon>
        <taxon>Pseudomonadati</taxon>
        <taxon>Pseudomonadota</taxon>
        <taxon>Alphaproteobacteria</taxon>
        <taxon>Caulobacterales</taxon>
        <taxon>Caulobacteraceae</taxon>
        <taxon>Brevundimonas</taxon>
    </lineage>
</organism>
<gene>
    <name evidence="3" type="ORF">MBEBAB_0222</name>
</gene>
<dbReference type="GO" id="GO:0010181">
    <property type="term" value="F:FMN binding"/>
    <property type="evidence" value="ECO:0007669"/>
    <property type="project" value="InterPro"/>
</dbReference>
<feature type="region of interest" description="Disordered" evidence="1">
    <location>
        <begin position="66"/>
        <end position="96"/>
    </location>
</feature>